<sequence>MSVATVATPVMPSSSAALAENEAFEGASAAAVEIVVCCDTADDTVPHANSGDPSVVATMEEHVVPMGGRARYMRRMAASFISPRYHLQLQAICAKSSDYSQVKNKLM</sequence>
<name>A0A182FNB7_ANOAL</name>
<evidence type="ECO:0000313" key="2">
    <source>
        <dbReference type="Proteomes" id="UP000069272"/>
    </source>
</evidence>
<protein>
    <submittedName>
        <fullName evidence="1">Uncharacterized protein</fullName>
    </submittedName>
</protein>
<dbReference type="AlphaFoldDB" id="A0A182FNB7"/>
<reference evidence="1 2" key="1">
    <citation type="journal article" date="2017" name="G3 (Bethesda)">
        <title>The Physical Genome Mapping of Anopheles albimanus Corrected Scaffold Misassemblies and Identified Interarm Rearrangements in Genus Anopheles.</title>
        <authorList>
            <person name="Artemov G.N."/>
            <person name="Peery A.N."/>
            <person name="Jiang X."/>
            <person name="Tu Z."/>
            <person name="Stegniy V.N."/>
            <person name="Sharakhova M.V."/>
            <person name="Sharakhov I.V."/>
        </authorList>
    </citation>
    <scope>NUCLEOTIDE SEQUENCE [LARGE SCALE GENOMIC DNA]</scope>
    <source>
        <strain evidence="1 2">ALBI9_A</strain>
    </source>
</reference>
<dbReference type="Proteomes" id="UP000069272">
    <property type="component" value="Chromosome 2L"/>
</dbReference>
<reference evidence="1" key="2">
    <citation type="submission" date="2022-08" db="UniProtKB">
        <authorList>
            <consortium name="EnsemblMetazoa"/>
        </authorList>
    </citation>
    <scope>IDENTIFICATION</scope>
    <source>
        <strain evidence="1">STECLA/ALBI9_A</strain>
    </source>
</reference>
<organism evidence="1 2">
    <name type="scientific">Anopheles albimanus</name>
    <name type="common">New world malaria mosquito</name>
    <dbReference type="NCBI Taxonomy" id="7167"/>
    <lineage>
        <taxon>Eukaryota</taxon>
        <taxon>Metazoa</taxon>
        <taxon>Ecdysozoa</taxon>
        <taxon>Arthropoda</taxon>
        <taxon>Hexapoda</taxon>
        <taxon>Insecta</taxon>
        <taxon>Pterygota</taxon>
        <taxon>Neoptera</taxon>
        <taxon>Endopterygota</taxon>
        <taxon>Diptera</taxon>
        <taxon>Nematocera</taxon>
        <taxon>Culicoidea</taxon>
        <taxon>Culicidae</taxon>
        <taxon>Anophelinae</taxon>
        <taxon>Anopheles</taxon>
    </lineage>
</organism>
<evidence type="ECO:0000313" key="1">
    <source>
        <dbReference type="EnsemblMetazoa" id="AALB008030-PA"/>
    </source>
</evidence>
<proteinExistence type="predicted"/>
<dbReference type="EnsemblMetazoa" id="AALB008030-RA">
    <property type="protein sequence ID" value="AALB008030-PA"/>
    <property type="gene ID" value="AALB008030"/>
</dbReference>
<accession>A0A182FNB7</accession>
<dbReference type="VEuPathDB" id="VectorBase:AALB008030"/>
<keyword evidence="2" id="KW-1185">Reference proteome</keyword>